<dbReference type="RefSeq" id="WP_276957411.1">
    <property type="nucleotide sequence ID" value="NZ_DAHZRA010000036.1"/>
</dbReference>
<dbReference type="Gene3D" id="3.10.180.10">
    <property type="entry name" value="2,3-Dihydroxybiphenyl 1,2-Dioxygenase, domain 1"/>
    <property type="match status" value="1"/>
</dbReference>
<evidence type="ECO:0000313" key="1">
    <source>
        <dbReference type="EMBL" id="MEX6429710.1"/>
    </source>
</evidence>
<accession>A0ABV3Y362</accession>
<name>A0ABV3Y362_9ACTN</name>
<gene>
    <name evidence="1" type="ORF">AB6A68_07645</name>
</gene>
<sequence length="65" mass="7442">MRRIEDYRRPTWPDSEVPLDLAVTDLDAIEQVALGAGRYPAKIRSWRVLIDPARHPSCLTTLIPE</sequence>
<protein>
    <submittedName>
        <fullName evidence="1">Uncharacterized protein</fullName>
    </submittedName>
</protein>
<dbReference type="EMBL" id="JBFSHR010000022">
    <property type="protein sequence ID" value="MEX6429710.1"/>
    <property type="molecule type" value="Genomic_DNA"/>
</dbReference>
<evidence type="ECO:0000313" key="2">
    <source>
        <dbReference type="Proteomes" id="UP001560267"/>
    </source>
</evidence>
<proteinExistence type="predicted"/>
<keyword evidence="2" id="KW-1185">Reference proteome</keyword>
<dbReference type="Proteomes" id="UP001560267">
    <property type="component" value="Unassembled WGS sequence"/>
</dbReference>
<organism evidence="1 2">
    <name type="scientific">Ferrimicrobium acidiphilum</name>
    <dbReference type="NCBI Taxonomy" id="121039"/>
    <lineage>
        <taxon>Bacteria</taxon>
        <taxon>Bacillati</taxon>
        <taxon>Actinomycetota</taxon>
        <taxon>Acidimicrobiia</taxon>
        <taxon>Acidimicrobiales</taxon>
        <taxon>Acidimicrobiaceae</taxon>
        <taxon>Ferrimicrobium</taxon>
    </lineage>
</organism>
<reference evidence="1 2" key="1">
    <citation type="submission" date="2024-07" db="EMBL/GenBank/DDBJ databases">
        <title>Draft Genome Sequence of Ferrimicrobium acidiphilum Strain YE2023, Isolated from a Pulp of Bioleach Reactor.</title>
        <authorList>
            <person name="Elkina Y.A."/>
            <person name="Bulaeva A.G."/>
            <person name="Beletsky A.V."/>
            <person name="Mardanov A.V."/>
        </authorList>
    </citation>
    <scope>NUCLEOTIDE SEQUENCE [LARGE SCALE GENOMIC DNA]</scope>
    <source>
        <strain evidence="1 2">YE2023</strain>
    </source>
</reference>
<comment type="caution">
    <text evidence="1">The sequence shown here is derived from an EMBL/GenBank/DDBJ whole genome shotgun (WGS) entry which is preliminary data.</text>
</comment>
<dbReference type="InterPro" id="IPR029068">
    <property type="entry name" value="Glyas_Bleomycin-R_OHBP_Dase"/>
</dbReference>